<dbReference type="AlphaFoldDB" id="A0A4R5XF60"/>
<accession>A0A4R5XF60</accession>
<dbReference type="GO" id="GO:0006606">
    <property type="term" value="P:protein import into nucleus"/>
    <property type="evidence" value="ECO:0007669"/>
    <property type="project" value="TreeGrafter"/>
</dbReference>
<keyword evidence="4" id="KW-0539">Nucleus</keyword>
<organism evidence="6 7">
    <name type="scientific">Rickenella mellea</name>
    <dbReference type="NCBI Taxonomy" id="50990"/>
    <lineage>
        <taxon>Eukaryota</taxon>
        <taxon>Fungi</taxon>
        <taxon>Dikarya</taxon>
        <taxon>Basidiomycota</taxon>
        <taxon>Agaricomycotina</taxon>
        <taxon>Agaricomycetes</taxon>
        <taxon>Hymenochaetales</taxon>
        <taxon>Rickenellaceae</taxon>
        <taxon>Rickenella</taxon>
    </lineage>
</organism>
<keyword evidence="7" id="KW-1185">Reference proteome</keyword>
<dbReference type="GO" id="GO:0031267">
    <property type="term" value="F:small GTPase binding"/>
    <property type="evidence" value="ECO:0007669"/>
    <property type="project" value="InterPro"/>
</dbReference>
<dbReference type="PANTHER" id="PTHR10997">
    <property type="entry name" value="IMPORTIN-7, 8, 11"/>
    <property type="match status" value="1"/>
</dbReference>
<dbReference type="VEuPathDB" id="FungiDB:BD410DRAFT_779801"/>
<feature type="domain" description="Importin N-terminal" evidence="5">
    <location>
        <begin position="32"/>
        <end position="102"/>
    </location>
</feature>
<dbReference type="PANTHER" id="PTHR10997:SF7">
    <property type="entry name" value="IMPORTIN-11"/>
    <property type="match status" value="1"/>
</dbReference>
<evidence type="ECO:0000313" key="7">
    <source>
        <dbReference type="Proteomes" id="UP000294933"/>
    </source>
</evidence>
<reference evidence="6 7" key="1">
    <citation type="submission" date="2018-06" db="EMBL/GenBank/DDBJ databases">
        <title>A transcriptomic atlas of mushroom development highlights an independent origin of complex multicellularity.</title>
        <authorList>
            <consortium name="DOE Joint Genome Institute"/>
            <person name="Krizsan K."/>
            <person name="Almasi E."/>
            <person name="Merenyi Z."/>
            <person name="Sahu N."/>
            <person name="Viragh M."/>
            <person name="Koszo T."/>
            <person name="Mondo S."/>
            <person name="Kiss B."/>
            <person name="Balint B."/>
            <person name="Kues U."/>
            <person name="Barry K."/>
            <person name="Hegedus J.C."/>
            <person name="Henrissat B."/>
            <person name="Johnson J."/>
            <person name="Lipzen A."/>
            <person name="Ohm R."/>
            <person name="Nagy I."/>
            <person name="Pangilinan J."/>
            <person name="Yan J."/>
            <person name="Xiong Y."/>
            <person name="Grigoriev I.V."/>
            <person name="Hibbett D.S."/>
            <person name="Nagy L.G."/>
        </authorList>
    </citation>
    <scope>NUCLEOTIDE SEQUENCE [LARGE SCALE GENOMIC DNA]</scope>
    <source>
        <strain evidence="6 7">SZMC22713</strain>
    </source>
</reference>
<dbReference type="InterPro" id="IPR001494">
    <property type="entry name" value="Importin-beta_N"/>
</dbReference>
<dbReference type="GO" id="GO:0005829">
    <property type="term" value="C:cytosol"/>
    <property type="evidence" value="ECO:0007669"/>
    <property type="project" value="TreeGrafter"/>
</dbReference>
<dbReference type="Pfam" id="PF03810">
    <property type="entry name" value="IBN_N"/>
    <property type="match status" value="1"/>
</dbReference>
<evidence type="ECO:0000256" key="4">
    <source>
        <dbReference type="ARBA" id="ARBA00023242"/>
    </source>
</evidence>
<comment type="subcellular location">
    <subcellularLocation>
        <location evidence="1">Nucleus</location>
    </subcellularLocation>
</comment>
<evidence type="ECO:0000256" key="1">
    <source>
        <dbReference type="ARBA" id="ARBA00004123"/>
    </source>
</evidence>
<dbReference type="EMBL" id="ML170156">
    <property type="protein sequence ID" value="TDL29402.1"/>
    <property type="molecule type" value="Genomic_DNA"/>
</dbReference>
<dbReference type="STRING" id="50990.A0A4R5XF60"/>
<evidence type="ECO:0000256" key="2">
    <source>
        <dbReference type="ARBA" id="ARBA00007991"/>
    </source>
</evidence>
<gene>
    <name evidence="6" type="ORF">BD410DRAFT_779801</name>
</gene>
<evidence type="ECO:0000259" key="5">
    <source>
        <dbReference type="PROSITE" id="PS50166"/>
    </source>
</evidence>
<dbReference type="Gene3D" id="1.25.10.10">
    <property type="entry name" value="Leucine-rich Repeat Variant"/>
    <property type="match status" value="1"/>
</dbReference>
<comment type="similarity">
    <text evidence="2">Belongs to the importin beta family.</text>
</comment>
<dbReference type="InterPro" id="IPR058669">
    <property type="entry name" value="TPR_IPO7/11-like"/>
</dbReference>
<evidence type="ECO:0000313" key="6">
    <source>
        <dbReference type="EMBL" id="TDL29402.1"/>
    </source>
</evidence>
<name>A0A4R5XF60_9AGAM</name>
<dbReference type="SUPFAM" id="SSF48371">
    <property type="entry name" value="ARM repeat"/>
    <property type="match status" value="1"/>
</dbReference>
<sequence length="1038" mass="116141">MSSKLVQTVSYEELYNVVCGASSTNPTIVTESSLRLKAMLEMSGTFDALSIIATQKQVPLAVRQQSIIQFKNNALSHWRSRKLLSDKQRVDIRGRWLTLLDESDDIISKCNEIIVAKTARQDYPLNWPGLIGHLVDSINVHLDAWLSQNSKPSSTLILRRSFELLNGILKEFATIKMPAGIKVLGTIIDENYLVLQQHYTRLTAALQTSLVPGSLGLERTAECMFLAHIAFKCLVKMVVWLFNKLGSQNHSVLENWCKDFFQNSTVQIQNLYELRMKLIVAMTSQKLDSIQTRSLDYLTRHVRLFGKLFRRLQQLSPSRFVALPLCSDLIFYYWSKVIQSANGPPALITDSPDAIFPIQFIVQAMVLFKDSLSQWTPVRKDGTANDAALSKDFVEDAVRVIVTRFLPLSPKDLDSWMADPEEWVNTEEHGNEQWEYELRPCAERVLITLSNQYKDVVAPLLLATFGQVVGQETPDLESVIQKEALYCAVGRCATRLKSVIPFDDWLEKTLVVESQDPDPNYPIIKRRIAWDLGRWVSEDCTSPSRNPRIWEVLVFLLRDRGTGTDTVVHLTAAVALRDCIDANSFDADIFAPHLPSVISELVRLASEADMLETKRRITDCLNTVIERVGKHIVPFVEIITTPIPQLWNAAGTDYIFKTSILVTVTKVIDSSKEHSASLGGLVVPLVRESFSDEGRMHLDEDGLVLWLSSLRNGITIESVNGAAALYDLFPIAVVLLGTNLDLLGKILSVVEAYFILDGTKILQGHALSLFQAFDTAMKQATTINVKGMITALNLLVLVTPAQLWAEPMHISGLFPSIITAIKDDKDTVLLLTEYVILAARMALSDAAIFLQLMSAASGALNVPETELWEGLLNQWWNRFDNMSEPQYRKLAAMGIANLVATGRPEVLDRLSSEIFNLWLDVFGEIKEAHVGYQGDNDGMNTPLSPGSPSPLVLYWHNAEEAWAPLLSDAEGTLEFDRRKTIYGRDPVTKTKLTPFVANSLQTAQNVYPGGPQAFEVAWLKKADPTVLKQLQEELASNR</sequence>
<dbReference type="Pfam" id="PF25758">
    <property type="entry name" value="TPR_IPO11"/>
    <property type="match status" value="1"/>
</dbReference>
<dbReference type="InterPro" id="IPR011989">
    <property type="entry name" value="ARM-like"/>
</dbReference>
<protein>
    <submittedName>
        <fullName evidence="6">ARM repeat-containing protein</fullName>
    </submittedName>
</protein>
<dbReference type="Proteomes" id="UP000294933">
    <property type="component" value="Unassembled WGS sequence"/>
</dbReference>
<dbReference type="InterPro" id="IPR016024">
    <property type="entry name" value="ARM-type_fold"/>
</dbReference>
<dbReference type="GO" id="GO:0005635">
    <property type="term" value="C:nuclear envelope"/>
    <property type="evidence" value="ECO:0007669"/>
    <property type="project" value="TreeGrafter"/>
</dbReference>
<dbReference type="OrthoDB" id="361693at2759"/>
<proteinExistence type="inferred from homology"/>
<keyword evidence="3" id="KW-0813">Transport</keyword>
<evidence type="ECO:0000256" key="3">
    <source>
        <dbReference type="ARBA" id="ARBA00022448"/>
    </source>
</evidence>
<dbReference type="PROSITE" id="PS50166">
    <property type="entry name" value="IMPORTIN_B_NT"/>
    <property type="match status" value="1"/>
</dbReference>